<proteinExistence type="predicted"/>
<dbReference type="AlphaFoldDB" id="A0A3P6A2A4"/>
<reference evidence="4" key="1">
    <citation type="submission" date="2018-11" db="EMBL/GenBank/DDBJ databases">
        <authorList>
            <consortium name="Genoscope - CEA"/>
            <person name="William W."/>
        </authorList>
    </citation>
    <scope>NUCLEOTIDE SEQUENCE</scope>
</reference>
<organism evidence="4">
    <name type="scientific">Brassica campestris</name>
    <name type="common">Field mustard</name>
    <dbReference type="NCBI Taxonomy" id="3711"/>
    <lineage>
        <taxon>Eukaryota</taxon>
        <taxon>Viridiplantae</taxon>
        <taxon>Streptophyta</taxon>
        <taxon>Embryophyta</taxon>
        <taxon>Tracheophyta</taxon>
        <taxon>Spermatophyta</taxon>
        <taxon>Magnoliopsida</taxon>
        <taxon>eudicotyledons</taxon>
        <taxon>Gunneridae</taxon>
        <taxon>Pentapetalae</taxon>
        <taxon>rosids</taxon>
        <taxon>malvids</taxon>
        <taxon>Brassicales</taxon>
        <taxon>Brassicaceae</taxon>
        <taxon>Brassiceae</taxon>
        <taxon>Brassica</taxon>
    </lineage>
</organism>
<feature type="compositionally biased region" description="Acidic residues" evidence="1">
    <location>
        <begin position="137"/>
        <end position="149"/>
    </location>
</feature>
<accession>A0A3P6A2A4</accession>
<dbReference type="EMBL" id="LS974619">
    <property type="protein sequence ID" value="CAG7882354.1"/>
    <property type="molecule type" value="Genomic_DNA"/>
</dbReference>
<keyword evidence="2" id="KW-1133">Transmembrane helix</keyword>
<protein>
    <recommendedName>
        <fullName evidence="5">RING-type domain-containing protein</fullName>
    </recommendedName>
</protein>
<feature type="region of interest" description="Disordered" evidence="1">
    <location>
        <begin position="121"/>
        <end position="158"/>
    </location>
</feature>
<feature type="transmembrane region" description="Helical" evidence="2">
    <location>
        <begin position="33"/>
        <end position="53"/>
    </location>
</feature>
<name>A0A3P6A2A4_BRACM</name>
<evidence type="ECO:0000256" key="2">
    <source>
        <dbReference type="SAM" id="Phobius"/>
    </source>
</evidence>
<evidence type="ECO:0000256" key="1">
    <source>
        <dbReference type="SAM" id="MobiDB-lite"/>
    </source>
</evidence>
<feature type="compositionally biased region" description="Basic and acidic residues" evidence="1">
    <location>
        <begin position="121"/>
        <end position="136"/>
    </location>
</feature>
<evidence type="ECO:0000313" key="4">
    <source>
        <dbReference type="EMBL" id="VDC81634.1"/>
    </source>
</evidence>
<keyword evidence="2" id="KW-0812">Transmembrane</keyword>
<dbReference type="Proteomes" id="UP000694005">
    <property type="component" value="Chromosome A03"/>
</dbReference>
<evidence type="ECO:0008006" key="5">
    <source>
        <dbReference type="Google" id="ProtNLM"/>
    </source>
</evidence>
<sequence length="158" mass="18159">MTSSSPPPRDSMLLYWQENQYDDRNVQIHGRTIFSVMALFSVVLFFAVLTLYIHRSCLVRDPTSLNPPSPPFTSYVGGGLDPAEIRSLPVVLCRREAAEEEMEECCICLGGLEEGEKMKSRYELTRPRRCRDRETESDVEEEAYEEIKEEETKDETAI</sequence>
<dbReference type="Gramene" id="A03p36970.2_BraZ1">
    <property type="protein sequence ID" value="A03p36970.2_BraZ1.CDS"/>
    <property type="gene ID" value="A03g36970.2_BraZ1"/>
</dbReference>
<gene>
    <name evidence="4" type="ORF">BRAA03T12852Z</name>
    <name evidence="3" type="ORF">BRAPAZ1V2_A03P36970.2</name>
</gene>
<dbReference type="GO" id="GO:0016567">
    <property type="term" value="P:protein ubiquitination"/>
    <property type="evidence" value="ECO:0007669"/>
    <property type="project" value="UniProtKB-UniPathway"/>
</dbReference>
<dbReference type="UniPathway" id="UPA00143"/>
<evidence type="ECO:0000313" key="3">
    <source>
        <dbReference type="EMBL" id="CAG7882354.1"/>
    </source>
</evidence>
<dbReference type="EMBL" id="LR031572">
    <property type="protein sequence ID" value="VDC81634.1"/>
    <property type="molecule type" value="Genomic_DNA"/>
</dbReference>
<keyword evidence="2" id="KW-0472">Membrane</keyword>